<feature type="chain" id="PRO_5045329613" evidence="6">
    <location>
        <begin position="26"/>
        <end position="222"/>
    </location>
</feature>
<dbReference type="PANTHER" id="PTHR30329:SF21">
    <property type="entry name" value="LIPOPROTEIN YIAD-RELATED"/>
    <property type="match status" value="1"/>
</dbReference>
<dbReference type="EMBL" id="JAUDUY010000002">
    <property type="protein sequence ID" value="MDM9631005.1"/>
    <property type="molecule type" value="Genomic_DNA"/>
</dbReference>
<evidence type="ECO:0000313" key="8">
    <source>
        <dbReference type="EMBL" id="MDM9631005.1"/>
    </source>
</evidence>
<dbReference type="Gene3D" id="3.30.1330.60">
    <property type="entry name" value="OmpA-like domain"/>
    <property type="match status" value="1"/>
</dbReference>
<evidence type="ECO:0000259" key="7">
    <source>
        <dbReference type="PROSITE" id="PS51123"/>
    </source>
</evidence>
<dbReference type="PROSITE" id="PS01068">
    <property type="entry name" value="OMPA_1"/>
    <property type="match status" value="1"/>
</dbReference>
<dbReference type="InterPro" id="IPR039567">
    <property type="entry name" value="Gly-zipper"/>
</dbReference>
<keyword evidence="5" id="KW-0812">Transmembrane</keyword>
<dbReference type="InterPro" id="IPR006665">
    <property type="entry name" value="OmpA-like"/>
</dbReference>
<dbReference type="Pfam" id="PF00691">
    <property type="entry name" value="OmpA"/>
    <property type="match status" value="1"/>
</dbReference>
<evidence type="ECO:0000256" key="3">
    <source>
        <dbReference type="ARBA" id="ARBA00023237"/>
    </source>
</evidence>
<dbReference type="InterPro" id="IPR036737">
    <property type="entry name" value="OmpA-like_sf"/>
</dbReference>
<dbReference type="Proteomes" id="UP001174839">
    <property type="component" value="Unassembled WGS sequence"/>
</dbReference>
<dbReference type="CDD" id="cd07185">
    <property type="entry name" value="OmpA_C-like"/>
    <property type="match status" value="1"/>
</dbReference>
<protein>
    <submittedName>
        <fullName evidence="8">OmpA family protein</fullName>
    </submittedName>
</protein>
<gene>
    <name evidence="8" type="ORF">QU605_05970</name>
</gene>
<evidence type="ECO:0000256" key="1">
    <source>
        <dbReference type="ARBA" id="ARBA00004442"/>
    </source>
</evidence>
<evidence type="ECO:0000256" key="5">
    <source>
        <dbReference type="SAM" id="Phobius"/>
    </source>
</evidence>
<accession>A0ABT7WDK5</accession>
<dbReference type="InterPro" id="IPR006690">
    <property type="entry name" value="OMPA-like_CS"/>
</dbReference>
<dbReference type="SUPFAM" id="SSF103088">
    <property type="entry name" value="OmpA-like"/>
    <property type="match status" value="1"/>
</dbReference>
<dbReference type="RefSeq" id="WP_289724365.1">
    <property type="nucleotide sequence ID" value="NZ_JAUDUY010000002.1"/>
</dbReference>
<keyword evidence="5" id="KW-1133">Transmembrane helix</keyword>
<sequence>MKRTLTITLSAFLALSMLISCSAIQGMNKQQQGTAAGAAGGALLGAAVSGGSIWGILAGAAIGGTAGNLIGKKMDRQAKELSQAVPTAEVQRVGEGINMTFDATLAFKINSAAISDSYKSDLNAAASVFKGYEDTNILIEGHTDDTGSAEYNMSLSEKRAKAVRDYLISQGVDGARLTAKWYGETQPKYPNDEANRAKNRRVELAIYANDDMIDAAKSGELD</sequence>
<comment type="subcellular location">
    <subcellularLocation>
        <location evidence="1">Cell outer membrane</location>
    </subcellularLocation>
</comment>
<evidence type="ECO:0000256" key="2">
    <source>
        <dbReference type="ARBA" id="ARBA00023136"/>
    </source>
</evidence>
<keyword evidence="3" id="KW-0998">Cell outer membrane</keyword>
<dbReference type="Pfam" id="PF13488">
    <property type="entry name" value="Gly-zipper_Omp"/>
    <property type="match status" value="1"/>
</dbReference>
<feature type="transmembrane region" description="Helical" evidence="5">
    <location>
        <begin position="47"/>
        <end position="70"/>
    </location>
</feature>
<feature type="domain" description="OmpA-like" evidence="7">
    <location>
        <begin position="93"/>
        <end position="210"/>
    </location>
</feature>
<name>A0ABT7WDK5_9FLAO</name>
<dbReference type="InterPro" id="IPR050330">
    <property type="entry name" value="Bact_OuterMem_StrucFunc"/>
</dbReference>
<dbReference type="PROSITE" id="PS51123">
    <property type="entry name" value="OMPA_2"/>
    <property type="match status" value="1"/>
</dbReference>
<keyword evidence="9" id="KW-1185">Reference proteome</keyword>
<feature type="signal peptide" evidence="6">
    <location>
        <begin position="1"/>
        <end position="25"/>
    </location>
</feature>
<evidence type="ECO:0000256" key="6">
    <source>
        <dbReference type="SAM" id="SignalP"/>
    </source>
</evidence>
<keyword evidence="2 4" id="KW-0472">Membrane</keyword>
<dbReference type="PROSITE" id="PS51257">
    <property type="entry name" value="PROKAR_LIPOPROTEIN"/>
    <property type="match status" value="1"/>
</dbReference>
<evidence type="ECO:0000256" key="4">
    <source>
        <dbReference type="PROSITE-ProRule" id="PRU00473"/>
    </source>
</evidence>
<keyword evidence="6" id="KW-0732">Signal</keyword>
<dbReference type="InterPro" id="IPR006664">
    <property type="entry name" value="OMP_bac"/>
</dbReference>
<proteinExistence type="predicted"/>
<reference evidence="8" key="1">
    <citation type="submission" date="2023-06" db="EMBL/GenBank/DDBJ databases">
        <title>Robiginitalea aurantiacus sp. nov. and Algoriphagus sediminis sp. nov., isolated from coastal sediment.</title>
        <authorList>
            <person name="Zhou Z.Y."/>
            <person name="An J."/>
            <person name="Jia Y.W."/>
            <person name="Du Z.J."/>
        </authorList>
    </citation>
    <scope>NUCLEOTIDE SEQUENCE</scope>
    <source>
        <strain evidence="8">M39</strain>
    </source>
</reference>
<comment type="caution">
    <text evidence="8">The sequence shown here is derived from an EMBL/GenBank/DDBJ whole genome shotgun (WGS) entry which is preliminary data.</text>
</comment>
<evidence type="ECO:0000313" key="9">
    <source>
        <dbReference type="Proteomes" id="UP001174839"/>
    </source>
</evidence>
<organism evidence="8 9">
    <name type="scientific">Robiginitalea aurantiaca</name>
    <dbReference type="NCBI Taxonomy" id="3056915"/>
    <lineage>
        <taxon>Bacteria</taxon>
        <taxon>Pseudomonadati</taxon>
        <taxon>Bacteroidota</taxon>
        <taxon>Flavobacteriia</taxon>
        <taxon>Flavobacteriales</taxon>
        <taxon>Flavobacteriaceae</taxon>
        <taxon>Robiginitalea</taxon>
    </lineage>
</organism>
<dbReference type="PRINTS" id="PR01021">
    <property type="entry name" value="OMPADOMAIN"/>
</dbReference>
<dbReference type="PANTHER" id="PTHR30329">
    <property type="entry name" value="STATOR ELEMENT OF FLAGELLAR MOTOR COMPLEX"/>
    <property type="match status" value="1"/>
</dbReference>